<sequence>MTRRRRRRRSSSPAVLLVAIVAAASFFWPELKERLPELEEIAGTAPTHEAGGSKSASAGLLTCHVTSVYDGDGPIHCAEGPKIRLSAIAAREMDGSCRPGHPCPTASAGEAKRALERLALGQTLRCEQNGTSYDRVTAWCWRPDGVQLNCAMVEGGYAARWERYDVDGRLCGRPPAA</sequence>
<dbReference type="Proteomes" id="UP001380365">
    <property type="component" value="Unassembled WGS sequence"/>
</dbReference>
<protein>
    <submittedName>
        <fullName evidence="1">Thermonuclease family protein</fullName>
    </submittedName>
</protein>
<gene>
    <name evidence="1" type="ORF">WH159_13365</name>
</gene>
<dbReference type="RefSeq" id="WP_239555481.1">
    <property type="nucleotide sequence ID" value="NZ_JBBGZA010000001.1"/>
</dbReference>
<dbReference type="Gene3D" id="2.40.50.90">
    <property type="match status" value="1"/>
</dbReference>
<accession>A0ABU8Q7Q8</accession>
<evidence type="ECO:0000313" key="1">
    <source>
        <dbReference type="EMBL" id="MEJ5095524.1"/>
    </source>
</evidence>
<name>A0ABU8Q7Q8_9SPHN</name>
<comment type="caution">
    <text evidence="1">The sequence shown here is derived from an EMBL/GenBank/DDBJ whole genome shotgun (WGS) entry which is preliminary data.</text>
</comment>
<organism evidence="1 2">
    <name type="scientific">Sphingomonas molluscorum</name>
    <dbReference type="NCBI Taxonomy" id="418184"/>
    <lineage>
        <taxon>Bacteria</taxon>
        <taxon>Pseudomonadati</taxon>
        <taxon>Pseudomonadota</taxon>
        <taxon>Alphaproteobacteria</taxon>
        <taxon>Sphingomonadales</taxon>
        <taxon>Sphingomonadaceae</taxon>
        <taxon>Sphingomonas</taxon>
    </lineage>
</organism>
<proteinExistence type="predicted"/>
<dbReference type="InterPro" id="IPR035437">
    <property type="entry name" value="SNase_OB-fold_sf"/>
</dbReference>
<dbReference type="EMBL" id="JBBGZA010000001">
    <property type="protein sequence ID" value="MEJ5095524.1"/>
    <property type="molecule type" value="Genomic_DNA"/>
</dbReference>
<dbReference type="SUPFAM" id="SSF50199">
    <property type="entry name" value="Staphylococcal nuclease"/>
    <property type="match status" value="1"/>
</dbReference>
<reference evidence="1 2" key="1">
    <citation type="submission" date="2023-12" db="EMBL/GenBank/DDBJ databases">
        <title>Gut-associated functions are favored during microbiome assembly across C. elegans life.</title>
        <authorList>
            <person name="Zimmermann J."/>
        </authorList>
    </citation>
    <scope>NUCLEOTIDE SEQUENCE [LARGE SCALE GENOMIC DNA]</scope>
    <source>
        <strain evidence="1 2">JUb134</strain>
    </source>
</reference>
<evidence type="ECO:0000313" key="2">
    <source>
        <dbReference type="Proteomes" id="UP001380365"/>
    </source>
</evidence>
<keyword evidence="2" id="KW-1185">Reference proteome</keyword>